<evidence type="ECO:0000256" key="1">
    <source>
        <dbReference type="SAM" id="MobiDB-lite"/>
    </source>
</evidence>
<protein>
    <submittedName>
        <fullName evidence="2">Uncharacterized protein</fullName>
    </submittedName>
</protein>
<keyword evidence="3" id="KW-1185">Reference proteome</keyword>
<feature type="region of interest" description="Disordered" evidence="1">
    <location>
        <begin position="1"/>
        <end position="45"/>
    </location>
</feature>
<gene>
    <name evidence="2" type="ORF">P7K49_002049</name>
</gene>
<organism evidence="2 3">
    <name type="scientific">Saguinus oedipus</name>
    <name type="common">Cotton-top tamarin</name>
    <name type="synonym">Oedipomidas oedipus</name>
    <dbReference type="NCBI Taxonomy" id="9490"/>
    <lineage>
        <taxon>Eukaryota</taxon>
        <taxon>Metazoa</taxon>
        <taxon>Chordata</taxon>
        <taxon>Craniata</taxon>
        <taxon>Vertebrata</taxon>
        <taxon>Euteleostomi</taxon>
        <taxon>Mammalia</taxon>
        <taxon>Eutheria</taxon>
        <taxon>Euarchontoglires</taxon>
        <taxon>Primates</taxon>
        <taxon>Haplorrhini</taxon>
        <taxon>Platyrrhini</taxon>
        <taxon>Cebidae</taxon>
        <taxon>Callitrichinae</taxon>
        <taxon>Saguinus</taxon>
    </lineage>
</organism>
<accession>A0ABQ9WGA9</accession>
<comment type="caution">
    <text evidence="2">The sequence shown here is derived from an EMBL/GenBank/DDBJ whole genome shotgun (WGS) entry which is preliminary data.</text>
</comment>
<feature type="compositionally biased region" description="Low complexity" evidence="1">
    <location>
        <begin position="1"/>
        <end position="17"/>
    </location>
</feature>
<dbReference type="Proteomes" id="UP001266305">
    <property type="component" value="Unassembled WGS sequence"/>
</dbReference>
<sequence>MSAPPARGGGADRAATAENLPLRGAGRTLGEGRRGPAVPREEPPRGLALLRVPWGLLGARGGPWVTTHSTQGCLP</sequence>
<feature type="compositionally biased region" description="Basic and acidic residues" evidence="1">
    <location>
        <begin position="30"/>
        <end position="44"/>
    </location>
</feature>
<name>A0ABQ9WGA9_SAGOE</name>
<dbReference type="EMBL" id="JASSZA010000001">
    <property type="protein sequence ID" value="KAK2120663.1"/>
    <property type="molecule type" value="Genomic_DNA"/>
</dbReference>
<proteinExistence type="predicted"/>
<evidence type="ECO:0000313" key="2">
    <source>
        <dbReference type="EMBL" id="KAK2120663.1"/>
    </source>
</evidence>
<reference evidence="2 3" key="1">
    <citation type="submission" date="2023-05" db="EMBL/GenBank/DDBJ databases">
        <title>B98-5 Cell Line De Novo Hybrid Assembly: An Optical Mapping Approach.</title>
        <authorList>
            <person name="Kananen K."/>
            <person name="Auerbach J.A."/>
            <person name="Kautto E."/>
            <person name="Blachly J.S."/>
        </authorList>
    </citation>
    <scope>NUCLEOTIDE SEQUENCE [LARGE SCALE GENOMIC DNA]</scope>
    <source>
        <strain evidence="2">B95-8</strain>
        <tissue evidence="2">Cell line</tissue>
    </source>
</reference>
<evidence type="ECO:0000313" key="3">
    <source>
        <dbReference type="Proteomes" id="UP001266305"/>
    </source>
</evidence>